<dbReference type="EMBL" id="LAZR01008054">
    <property type="protein sequence ID" value="KKM81236.1"/>
    <property type="molecule type" value="Genomic_DNA"/>
</dbReference>
<accession>A0A0F9L2A1</accession>
<evidence type="ECO:0000313" key="2">
    <source>
        <dbReference type="EMBL" id="KKM81236.1"/>
    </source>
</evidence>
<organism evidence="2">
    <name type="scientific">marine sediment metagenome</name>
    <dbReference type="NCBI Taxonomy" id="412755"/>
    <lineage>
        <taxon>unclassified sequences</taxon>
        <taxon>metagenomes</taxon>
        <taxon>ecological metagenomes</taxon>
    </lineage>
</organism>
<dbReference type="AlphaFoldDB" id="A0A0F9L2A1"/>
<proteinExistence type="predicted"/>
<protein>
    <submittedName>
        <fullName evidence="2">Uncharacterized protein</fullName>
    </submittedName>
</protein>
<reference evidence="2" key="1">
    <citation type="journal article" date="2015" name="Nature">
        <title>Complex archaea that bridge the gap between prokaryotes and eukaryotes.</title>
        <authorList>
            <person name="Spang A."/>
            <person name="Saw J.H."/>
            <person name="Jorgensen S.L."/>
            <person name="Zaremba-Niedzwiedzka K."/>
            <person name="Martijn J."/>
            <person name="Lind A.E."/>
            <person name="van Eijk R."/>
            <person name="Schleper C."/>
            <person name="Guy L."/>
            <person name="Ettema T.J."/>
        </authorList>
    </citation>
    <scope>NUCLEOTIDE SEQUENCE</scope>
</reference>
<feature type="region of interest" description="Disordered" evidence="1">
    <location>
        <begin position="348"/>
        <end position="373"/>
    </location>
</feature>
<comment type="caution">
    <text evidence="2">The sequence shown here is derived from an EMBL/GenBank/DDBJ whole genome shotgun (WGS) entry which is preliminary data.</text>
</comment>
<gene>
    <name evidence="2" type="ORF">LCGC14_1331850</name>
</gene>
<sequence length="373" mass="41856">MSGINVFVTVEDIAVKIATYESIELHRSDTLTGAYSLVETETLVADTFYYTINNAGGDLNKWYKYRFHHDTGPVNSGFSNPFRVDGVTRLRGRQAALAKYGAGIVLVNTGTDANKITTADHRVQTTLFRDNRGKGTWLWPTTGDNAEKARIILSSDVSAGSMTVLPIWALNFADGNEVEWHWLADPTVWNDALNRGMARYWYVERIPIVGVADQEEYSLAGLPFLRDKEYVHDVRWYPTSGIDVDESFGVDGRWWGIREDVGVLTLQVKPAIEAGKILYLETTRPMPSLYTDASAAPPNCAEELVSALTYDEVLAHLSAPGRGSVSDRDTWRRARVEHSDELHRLLIKHRPKPRQGQPQSPWPTIVPQPWSAR</sequence>
<name>A0A0F9L2A1_9ZZZZ</name>
<evidence type="ECO:0000256" key="1">
    <source>
        <dbReference type="SAM" id="MobiDB-lite"/>
    </source>
</evidence>